<name>A0A4Y8PVE6_9BACL</name>
<gene>
    <name evidence="2" type="ORF">B5M42_18360</name>
</gene>
<dbReference type="AlphaFoldDB" id="A0A4Y8PVE6"/>
<accession>A0A4Y8PVE6</accession>
<feature type="domain" description="Putative amidase" evidence="1">
    <location>
        <begin position="170"/>
        <end position="317"/>
    </location>
</feature>
<dbReference type="RefSeq" id="WP_134755452.1">
    <property type="nucleotide sequence ID" value="NZ_MYFO02000003.1"/>
</dbReference>
<protein>
    <recommendedName>
        <fullName evidence="1">Putative amidase domain-containing protein</fullName>
    </recommendedName>
</protein>
<dbReference type="Pfam" id="PF12671">
    <property type="entry name" value="Amidase_6"/>
    <property type="match status" value="1"/>
</dbReference>
<dbReference type="Proteomes" id="UP000298246">
    <property type="component" value="Unassembled WGS sequence"/>
</dbReference>
<comment type="caution">
    <text evidence="2">The sequence shown here is derived from an EMBL/GenBank/DDBJ whole genome shotgun (WGS) entry which is preliminary data.</text>
</comment>
<dbReference type="OrthoDB" id="9812429at2"/>
<sequence length="333" mass="37851">MSWKTALYHYVYAKNQAELEGRAEPMAPYVADAGFLRDQQQRLARLADSLRERGARPLRCETKLRLAGVKESGGGIVADIELRRSLLYRIGTVEHTEERAEPERLTLREEDGRWRIRGLESRLSERQTPPGGRAGIFPPFAEPALRSPSLPYINYSILNTGEPPSRNPGYNRAKAVAYAERWWNSANPAYLTFEVDCTNYVSQCLFAGKGAMDYTGKREAGWWYAGKQGGQELWSYSWAVAHSLQAYAVGRRSIFHGEAVERPEMLVPGDIISYDWDGDGRYQHNAIVTALDAGGMPLVNAHTYNSRARYWEYRDSPAWTERTRYAFVRIADE</sequence>
<evidence type="ECO:0000259" key="1">
    <source>
        <dbReference type="Pfam" id="PF12671"/>
    </source>
</evidence>
<evidence type="ECO:0000313" key="2">
    <source>
        <dbReference type="EMBL" id="TFE85010.1"/>
    </source>
</evidence>
<proteinExistence type="predicted"/>
<reference evidence="2 3" key="1">
    <citation type="submission" date="2017-03" db="EMBL/GenBank/DDBJ databases">
        <title>Isolation of Levoglucosan Utilizing Bacteria.</title>
        <authorList>
            <person name="Arya A.S."/>
        </authorList>
    </citation>
    <scope>NUCLEOTIDE SEQUENCE [LARGE SCALE GENOMIC DNA]</scope>
    <source>
        <strain evidence="2 3">MEC069</strain>
    </source>
</reference>
<dbReference type="PANTHER" id="PTHR40032:SF1">
    <property type="entry name" value="EXPORTED PROTEIN"/>
    <property type="match status" value="1"/>
</dbReference>
<evidence type="ECO:0000313" key="3">
    <source>
        <dbReference type="Proteomes" id="UP000298246"/>
    </source>
</evidence>
<dbReference type="EMBL" id="MYFO01000029">
    <property type="protein sequence ID" value="TFE85010.1"/>
    <property type="molecule type" value="Genomic_DNA"/>
</dbReference>
<organism evidence="2 3">
    <name type="scientific">Paenibacillus athensensis</name>
    <dbReference type="NCBI Taxonomy" id="1967502"/>
    <lineage>
        <taxon>Bacteria</taxon>
        <taxon>Bacillati</taxon>
        <taxon>Bacillota</taxon>
        <taxon>Bacilli</taxon>
        <taxon>Bacillales</taxon>
        <taxon>Paenibacillaceae</taxon>
        <taxon>Paenibacillus</taxon>
    </lineage>
</organism>
<dbReference type="InterPro" id="IPR024301">
    <property type="entry name" value="Amidase_6"/>
</dbReference>
<dbReference type="PANTHER" id="PTHR40032">
    <property type="entry name" value="EXPORTED PROTEIN-RELATED"/>
    <property type="match status" value="1"/>
</dbReference>
<keyword evidence="3" id="KW-1185">Reference proteome</keyword>